<dbReference type="InterPro" id="IPR051464">
    <property type="entry name" value="Peptidase_M42_aminopept"/>
</dbReference>
<dbReference type="PATRIC" id="fig|1339314.3.peg.3641"/>
<dbReference type="EMBL" id="JGDS01000062">
    <property type="protein sequence ID" value="EXZ71945.1"/>
    <property type="molecule type" value="Genomic_DNA"/>
</dbReference>
<name>A0A016AKM8_BACFG</name>
<protein>
    <submittedName>
        <fullName evidence="1">M42 glutamyl aminopeptidase family protein</fullName>
    </submittedName>
</protein>
<keyword evidence="1" id="KW-0378">Hydrolase</keyword>
<comment type="caution">
    <text evidence="1">The sequence shown here is derived from an EMBL/GenBank/DDBJ whole genome shotgun (WGS) entry which is preliminary data.</text>
</comment>
<dbReference type="PANTHER" id="PTHR32481:SF0">
    <property type="entry name" value="AMINOPEPTIDASE YPDE-RELATED"/>
    <property type="match status" value="1"/>
</dbReference>
<evidence type="ECO:0000313" key="1">
    <source>
        <dbReference type="EMBL" id="EXZ71945.1"/>
    </source>
</evidence>
<dbReference type="Proteomes" id="UP000020938">
    <property type="component" value="Unassembled WGS sequence"/>
</dbReference>
<dbReference type="PANTHER" id="PTHR32481">
    <property type="entry name" value="AMINOPEPTIDASE"/>
    <property type="match status" value="1"/>
</dbReference>
<organism evidence="1 2">
    <name type="scientific">Bacteroides fragilis str. 3976T8</name>
    <dbReference type="NCBI Taxonomy" id="1339314"/>
    <lineage>
        <taxon>Bacteria</taxon>
        <taxon>Pseudomonadati</taxon>
        <taxon>Bacteroidota</taxon>
        <taxon>Bacteroidia</taxon>
        <taxon>Bacteroidales</taxon>
        <taxon>Bacteroidaceae</taxon>
        <taxon>Bacteroides</taxon>
    </lineage>
</organism>
<reference evidence="1 2" key="1">
    <citation type="submission" date="2014-02" db="EMBL/GenBank/DDBJ databases">
        <authorList>
            <person name="Sears C."/>
            <person name="Carroll K."/>
            <person name="Sack B.R."/>
            <person name="Qadri F."/>
            <person name="Myers L.L."/>
            <person name="Chung G.-T."/>
            <person name="Escheverria P."/>
            <person name="Fraser C.M."/>
            <person name="Sadzewicz L."/>
            <person name="Shefchek K.A."/>
            <person name="Tallon L."/>
            <person name="Das S.P."/>
            <person name="Daugherty S."/>
            <person name="Mongodin E.F."/>
        </authorList>
    </citation>
    <scope>NUCLEOTIDE SEQUENCE [LARGE SCALE GENOMIC DNA]</scope>
    <source>
        <strain evidence="1 2">3976T8</strain>
    </source>
</reference>
<gene>
    <name evidence="1" type="ORF">M123_3490</name>
</gene>
<proteinExistence type="predicted"/>
<accession>A0A016AKM8</accession>
<dbReference type="SUPFAM" id="SSF53187">
    <property type="entry name" value="Zn-dependent exopeptidases"/>
    <property type="match status" value="1"/>
</dbReference>
<dbReference type="RefSeq" id="WP_032598697.1">
    <property type="nucleotide sequence ID" value="NZ_JGDS01000062.1"/>
</dbReference>
<keyword evidence="1" id="KW-0645">Protease</keyword>
<dbReference type="GO" id="GO:0004177">
    <property type="term" value="F:aminopeptidase activity"/>
    <property type="evidence" value="ECO:0007669"/>
    <property type="project" value="UniProtKB-KW"/>
</dbReference>
<sequence>MEKLMALYNISSPSGGEGKMAGFIIGELRRMGIPYRKDRCGNIYAVKGNRKSYPCVVAHMDEVHRRKTGTYAAHLVADSMIVGYDHRHKRMVGIGADDKNGIWICLKCLEDFKAVKCAFFVQEEVGCIGSSHADMTFFSDCRFVIQCDRKGNGDMITRINGMRLCSNEFISAIDPRKYGYKPAQGLATDVAALKRNGLEVSCVNLSCGYYEPHTDNEYTILADLCKCYRFVRHIICCHKETSTHIPETERKPFPGYYELFGLTGYSEKDYIRLSEEYKSEFTKTSKTGHESKL</sequence>
<keyword evidence="1" id="KW-0031">Aminopeptidase</keyword>
<evidence type="ECO:0000313" key="2">
    <source>
        <dbReference type="Proteomes" id="UP000020938"/>
    </source>
</evidence>
<dbReference type="AlphaFoldDB" id="A0A016AKM8"/>
<dbReference type="Gene3D" id="3.40.630.10">
    <property type="entry name" value="Zn peptidases"/>
    <property type="match status" value="1"/>
</dbReference>